<gene>
    <name evidence="1" type="ORF">BV25DRAFT_1843590</name>
</gene>
<keyword evidence="2" id="KW-1185">Reference proteome</keyword>
<reference evidence="1" key="2">
    <citation type="journal article" date="2022" name="New Phytol.">
        <title>Evolutionary transition to the ectomycorrhizal habit in the genomes of a hyperdiverse lineage of mushroom-forming fungi.</title>
        <authorList>
            <person name="Looney B."/>
            <person name="Miyauchi S."/>
            <person name="Morin E."/>
            <person name="Drula E."/>
            <person name="Courty P.E."/>
            <person name="Kohler A."/>
            <person name="Kuo A."/>
            <person name="LaButti K."/>
            <person name="Pangilinan J."/>
            <person name="Lipzen A."/>
            <person name="Riley R."/>
            <person name="Andreopoulos W."/>
            <person name="He G."/>
            <person name="Johnson J."/>
            <person name="Nolan M."/>
            <person name="Tritt A."/>
            <person name="Barry K.W."/>
            <person name="Grigoriev I.V."/>
            <person name="Nagy L.G."/>
            <person name="Hibbett D."/>
            <person name="Henrissat B."/>
            <person name="Matheny P.B."/>
            <person name="Labbe J."/>
            <person name="Martin F.M."/>
        </authorList>
    </citation>
    <scope>NUCLEOTIDE SEQUENCE</scope>
    <source>
        <strain evidence="1">HHB10654</strain>
    </source>
</reference>
<reference evidence="1" key="1">
    <citation type="submission" date="2021-03" db="EMBL/GenBank/DDBJ databases">
        <authorList>
            <consortium name="DOE Joint Genome Institute"/>
            <person name="Ahrendt S."/>
            <person name="Looney B.P."/>
            <person name="Miyauchi S."/>
            <person name="Morin E."/>
            <person name="Drula E."/>
            <person name="Courty P.E."/>
            <person name="Chicoki N."/>
            <person name="Fauchery L."/>
            <person name="Kohler A."/>
            <person name="Kuo A."/>
            <person name="Labutti K."/>
            <person name="Pangilinan J."/>
            <person name="Lipzen A."/>
            <person name="Riley R."/>
            <person name="Andreopoulos W."/>
            <person name="He G."/>
            <person name="Johnson J."/>
            <person name="Barry K.W."/>
            <person name="Grigoriev I.V."/>
            <person name="Nagy L."/>
            <person name="Hibbett D."/>
            <person name="Henrissat B."/>
            <person name="Matheny P.B."/>
            <person name="Labbe J."/>
            <person name="Martin F."/>
        </authorList>
    </citation>
    <scope>NUCLEOTIDE SEQUENCE</scope>
    <source>
        <strain evidence="1">HHB10654</strain>
    </source>
</reference>
<dbReference type="Proteomes" id="UP000814140">
    <property type="component" value="Unassembled WGS sequence"/>
</dbReference>
<sequence>MNERDDDFDRAIACGLLPSSPIIPPDDLPNEQAALEKTHSPSGTSSHSDQQVPENRLRTGGSHPSEYSLSDSEEYEATSAPDALVQKLATTKRLKTESIHELRRFSKASPRDRDMMMFASIMSIHDKLNTAEKAWSPSPDHLLTIRKYSIAILLSTKSSGFKVGARQGVADLLRKMGGGGLPDDWETCPAKLNRVSKAISAALTIFRSEMKAKVAYSKEVKTNIAELTDDILAPAHNLKPTAELWARMALVRGMFKDDVEDSKFWDNVDTKMKDMREEAKKSNPTDVNAEKRTLHRMFVKGLEFDYKQYGNPASGGSTLPTPDSQLDQWQITVEETSAAIAGNDSEAPRGSRRRKRTRNTAS</sequence>
<organism evidence="1 2">
    <name type="scientific">Artomyces pyxidatus</name>
    <dbReference type="NCBI Taxonomy" id="48021"/>
    <lineage>
        <taxon>Eukaryota</taxon>
        <taxon>Fungi</taxon>
        <taxon>Dikarya</taxon>
        <taxon>Basidiomycota</taxon>
        <taxon>Agaricomycotina</taxon>
        <taxon>Agaricomycetes</taxon>
        <taxon>Russulales</taxon>
        <taxon>Auriscalpiaceae</taxon>
        <taxon>Artomyces</taxon>
    </lineage>
</organism>
<name>A0ACB8SE86_9AGAM</name>
<proteinExistence type="predicted"/>
<protein>
    <submittedName>
        <fullName evidence="1">Uncharacterized protein</fullName>
    </submittedName>
</protein>
<accession>A0ACB8SE86</accession>
<evidence type="ECO:0000313" key="2">
    <source>
        <dbReference type="Proteomes" id="UP000814140"/>
    </source>
</evidence>
<evidence type="ECO:0000313" key="1">
    <source>
        <dbReference type="EMBL" id="KAI0054542.1"/>
    </source>
</evidence>
<comment type="caution">
    <text evidence="1">The sequence shown here is derived from an EMBL/GenBank/DDBJ whole genome shotgun (WGS) entry which is preliminary data.</text>
</comment>
<dbReference type="EMBL" id="MU277398">
    <property type="protein sequence ID" value="KAI0054542.1"/>
    <property type="molecule type" value="Genomic_DNA"/>
</dbReference>